<reference evidence="3" key="2">
    <citation type="journal article" date="2021" name="PeerJ">
        <title>Extensive microbial diversity within the chicken gut microbiome revealed by metagenomics and culture.</title>
        <authorList>
            <person name="Gilroy R."/>
            <person name="Ravi A."/>
            <person name="Getino M."/>
            <person name="Pursley I."/>
            <person name="Horton D.L."/>
            <person name="Alikhan N.F."/>
            <person name="Baker D."/>
            <person name="Gharbi K."/>
            <person name="Hall N."/>
            <person name="Watson M."/>
            <person name="Adriaenssens E.M."/>
            <person name="Foster-Nyarko E."/>
            <person name="Jarju S."/>
            <person name="Secka A."/>
            <person name="Antonio M."/>
            <person name="Oren A."/>
            <person name="Chaudhuri R.R."/>
            <person name="La Ragione R."/>
            <person name="Hildebrand F."/>
            <person name="Pallen M.J."/>
        </authorList>
    </citation>
    <scope>NUCLEOTIDE SEQUENCE</scope>
    <source>
        <strain evidence="3">1748</strain>
    </source>
</reference>
<evidence type="ECO:0000313" key="3">
    <source>
        <dbReference type="EMBL" id="MBO8414612.1"/>
    </source>
</evidence>
<evidence type="ECO:0000256" key="2">
    <source>
        <dbReference type="SAM" id="SignalP"/>
    </source>
</evidence>
<feature type="region of interest" description="Disordered" evidence="1">
    <location>
        <begin position="24"/>
        <end position="44"/>
    </location>
</feature>
<evidence type="ECO:0000313" key="4">
    <source>
        <dbReference type="Proteomes" id="UP000823629"/>
    </source>
</evidence>
<proteinExistence type="predicted"/>
<dbReference type="PROSITE" id="PS51257">
    <property type="entry name" value="PROKAR_LIPOPROTEIN"/>
    <property type="match status" value="1"/>
</dbReference>
<gene>
    <name evidence="3" type="ORF">IAC78_04000</name>
</gene>
<feature type="chain" id="PRO_5038583597" description="Lipoprotein" evidence="2">
    <location>
        <begin position="19"/>
        <end position="236"/>
    </location>
</feature>
<feature type="signal peptide" evidence="2">
    <location>
        <begin position="1"/>
        <end position="18"/>
    </location>
</feature>
<sequence length="236" mass="25390">MKKALLLLPLLLLGGLVACEEDTSSASSEESLSSSSSSSSSTSLETPDYLSLLKQEHTYYAGSVQIQLRKDNVTYYTSSTRYDYDEEDGITYVSVYKTRIGSLENGETVTYTSTDTVYRTSTATYTLTGGSTYSVKEEANQIGKFVLPLDFNSANVTITSASPYSGSADISVDANKTADFLMSDTSISIEGFSGYVSMANTGFVNSLNMTGTYSGCDLTFSFSLLDLPTNLTLPVI</sequence>
<comment type="caution">
    <text evidence="3">The sequence shown here is derived from an EMBL/GenBank/DDBJ whole genome shotgun (WGS) entry which is preliminary data.</text>
</comment>
<dbReference type="Proteomes" id="UP000823629">
    <property type="component" value="Unassembled WGS sequence"/>
</dbReference>
<reference evidence="3" key="1">
    <citation type="submission" date="2020-10" db="EMBL/GenBank/DDBJ databases">
        <authorList>
            <person name="Gilroy R."/>
        </authorList>
    </citation>
    <scope>NUCLEOTIDE SEQUENCE</scope>
    <source>
        <strain evidence="3">1748</strain>
    </source>
</reference>
<accession>A0A9D9DA18</accession>
<dbReference type="AlphaFoldDB" id="A0A9D9DA18"/>
<dbReference type="EMBL" id="JADING010000116">
    <property type="protein sequence ID" value="MBO8414612.1"/>
    <property type="molecule type" value="Genomic_DNA"/>
</dbReference>
<evidence type="ECO:0008006" key="5">
    <source>
        <dbReference type="Google" id="ProtNLM"/>
    </source>
</evidence>
<evidence type="ECO:0000256" key="1">
    <source>
        <dbReference type="SAM" id="MobiDB-lite"/>
    </source>
</evidence>
<organism evidence="3 4">
    <name type="scientific">Candidatus Scatoplasma merdavium</name>
    <dbReference type="NCBI Taxonomy" id="2840932"/>
    <lineage>
        <taxon>Bacteria</taxon>
        <taxon>Bacillati</taxon>
        <taxon>Bacillota</taxon>
        <taxon>Bacilli</taxon>
        <taxon>Bacillales</taxon>
        <taxon>Candidatus Scatoplasma</taxon>
    </lineage>
</organism>
<keyword evidence="2" id="KW-0732">Signal</keyword>
<name>A0A9D9DA18_9BACL</name>
<protein>
    <recommendedName>
        <fullName evidence="5">Lipoprotein</fullName>
    </recommendedName>
</protein>